<sequence>MRKGIITLGVIGIIAAFLFGVGPIAYQLLTDRGLQTADLVEGGPEPTTSADGHWVIVPGAGANHTQAGYTFREILPGQEKTTSGRADNSTEENIKGDLQVSDGTLTEGLVEVRVAGISSDVEKRDINVRRSILHTEDYPKAKFSITEPVDLSGIPEDGSVGEVDVTGELTLRGESNKVSAPLKVLRTGDKVVVQGKVPFKRSDFNIKTPEFVAAKIADEGTIDLLLVFEKP</sequence>
<evidence type="ECO:0000256" key="1">
    <source>
        <dbReference type="ARBA" id="ARBA00008812"/>
    </source>
</evidence>
<gene>
    <name evidence="4" type="ORF">DI609_10020</name>
</gene>
<dbReference type="Pfam" id="PF04264">
    <property type="entry name" value="YceI"/>
    <property type="match status" value="1"/>
</dbReference>
<evidence type="ECO:0000313" key="5">
    <source>
        <dbReference type="Proteomes" id="UP000249451"/>
    </source>
</evidence>
<dbReference type="PANTHER" id="PTHR34406">
    <property type="entry name" value="PROTEIN YCEI"/>
    <property type="match status" value="1"/>
</dbReference>
<comment type="caution">
    <text evidence="4">The sequence shown here is derived from an EMBL/GenBank/DDBJ whole genome shotgun (WGS) entry which is preliminary data.</text>
</comment>
<evidence type="ECO:0000259" key="3">
    <source>
        <dbReference type="SMART" id="SM00867"/>
    </source>
</evidence>
<feature type="transmembrane region" description="Helical" evidence="2">
    <location>
        <begin position="5"/>
        <end position="26"/>
    </location>
</feature>
<dbReference type="AlphaFoldDB" id="A0A2W5B222"/>
<organism evidence="4 5">
    <name type="scientific">Corynebacterium urealyticum</name>
    <dbReference type="NCBI Taxonomy" id="43771"/>
    <lineage>
        <taxon>Bacteria</taxon>
        <taxon>Bacillati</taxon>
        <taxon>Actinomycetota</taxon>
        <taxon>Actinomycetes</taxon>
        <taxon>Mycobacteriales</taxon>
        <taxon>Corynebacteriaceae</taxon>
        <taxon>Corynebacterium</taxon>
    </lineage>
</organism>
<dbReference type="Gene3D" id="2.40.128.110">
    <property type="entry name" value="Lipid/polyisoprenoid-binding, YceI-like"/>
    <property type="match status" value="1"/>
</dbReference>
<feature type="domain" description="Lipid/polyisoprenoid-binding YceI-like" evidence="3">
    <location>
        <begin position="53"/>
        <end position="229"/>
    </location>
</feature>
<dbReference type="InterPro" id="IPR007372">
    <property type="entry name" value="Lipid/polyisoprenoid-bd_YceI"/>
</dbReference>
<evidence type="ECO:0000313" key="4">
    <source>
        <dbReference type="EMBL" id="PZO98699.1"/>
    </source>
</evidence>
<dbReference type="SUPFAM" id="SSF101874">
    <property type="entry name" value="YceI-like"/>
    <property type="match status" value="1"/>
</dbReference>
<name>A0A2W5B222_9CORY</name>
<proteinExistence type="inferred from homology"/>
<keyword evidence="2" id="KW-0472">Membrane</keyword>
<dbReference type="PANTHER" id="PTHR34406:SF1">
    <property type="entry name" value="PROTEIN YCEI"/>
    <property type="match status" value="1"/>
</dbReference>
<protein>
    <submittedName>
        <fullName evidence="4">YceI family protein</fullName>
    </submittedName>
</protein>
<dbReference type="EMBL" id="QFNY01000262">
    <property type="protein sequence ID" value="PZO98699.1"/>
    <property type="molecule type" value="Genomic_DNA"/>
</dbReference>
<comment type="similarity">
    <text evidence="1">Belongs to the UPF0312 family.</text>
</comment>
<reference evidence="4 5" key="1">
    <citation type="submission" date="2017-11" db="EMBL/GenBank/DDBJ databases">
        <title>Infants hospitalized years apart are colonized by the same room-sourced microbial strains.</title>
        <authorList>
            <person name="Brooks B."/>
            <person name="Olm M.R."/>
            <person name="Firek B.A."/>
            <person name="Baker R."/>
            <person name="Thomas B.C."/>
            <person name="Morowitz M.J."/>
            <person name="Banfield J.F."/>
        </authorList>
    </citation>
    <scope>NUCLEOTIDE SEQUENCE [LARGE SCALE GENOMIC DNA]</scope>
    <source>
        <strain evidence="4">S2_012_000_R3_87</strain>
    </source>
</reference>
<keyword evidence="2" id="KW-0812">Transmembrane</keyword>
<dbReference type="SMART" id="SM00867">
    <property type="entry name" value="YceI"/>
    <property type="match status" value="1"/>
</dbReference>
<keyword evidence="2" id="KW-1133">Transmembrane helix</keyword>
<accession>A0A2W5B222</accession>
<dbReference type="Proteomes" id="UP000249451">
    <property type="component" value="Unassembled WGS sequence"/>
</dbReference>
<evidence type="ECO:0000256" key="2">
    <source>
        <dbReference type="SAM" id="Phobius"/>
    </source>
</evidence>
<dbReference type="InterPro" id="IPR036761">
    <property type="entry name" value="TTHA0802/YceI-like_sf"/>
</dbReference>